<dbReference type="InterPro" id="IPR036388">
    <property type="entry name" value="WH-like_DNA-bd_sf"/>
</dbReference>
<evidence type="ECO:0000259" key="1">
    <source>
        <dbReference type="Pfam" id="PF03551"/>
    </source>
</evidence>
<evidence type="ECO:0000313" key="2">
    <source>
        <dbReference type="EMBL" id="AIE91077.1"/>
    </source>
</evidence>
<dbReference type="PANTHER" id="PTHR43252">
    <property type="entry name" value="TRANSCRIPTIONAL REGULATOR YQJI"/>
    <property type="match status" value="1"/>
</dbReference>
<reference evidence="2" key="1">
    <citation type="journal article" date="2014" name="Genome Biol. Evol.">
        <title>Pangenome evidence for extensive interdomain horizontal transfer affecting lineage core and shell genes in uncultured planktonic thaumarchaeota and euryarchaeota.</title>
        <authorList>
            <person name="Deschamps P."/>
            <person name="Zivanovic Y."/>
            <person name="Moreira D."/>
            <person name="Rodriguez-Valera F."/>
            <person name="Lopez-Garcia P."/>
        </authorList>
    </citation>
    <scope>NUCLEOTIDE SEQUENCE</scope>
</reference>
<dbReference type="SUPFAM" id="SSF46785">
    <property type="entry name" value="Winged helix' DNA-binding domain"/>
    <property type="match status" value="1"/>
</dbReference>
<dbReference type="Gene3D" id="1.10.10.10">
    <property type="entry name" value="Winged helix-like DNA-binding domain superfamily/Winged helix DNA-binding domain"/>
    <property type="match status" value="1"/>
</dbReference>
<accession>A0A075FMY3</accession>
<dbReference type="InterPro" id="IPR005149">
    <property type="entry name" value="Tscrpt_reg_PadR_N"/>
</dbReference>
<dbReference type="InterPro" id="IPR036390">
    <property type="entry name" value="WH_DNA-bd_sf"/>
</dbReference>
<sequence length="119" mass="13100">MIVARKVDAVSELRRGALELALLAYLNRKPDFGGAMILGLAEATAGGLVITEGALYPALGRLEKKGLLEPEFRKEVEGRKPRKYYALTEEGVLRLEELKAAWIPLVDGMTLLFGDENDE</sequence>
<feature type="domain" description="Transcription regulator PadR N-terminal" evidence="1">
    <location>
        <begin position="22"/>
        <end position="96"/>
    </location>
</feature>
<organism evidence="2">
    <name type="scientific">uncultured marine group II/III euryarchaeote AD1000_105_G07</name>
    <dbReference type="NCBI Taxonomy" id="1457714"/>
    <lineage>
        <taxon>Archaea</taxon>
        <taxon>Methanobacteriati</taxon>
        <taxon>Methanobacteriota</taxon>
        <taxon>environmental samples</taxon>
    </lineage>
</organism>
<name>A0A075FMY3_9EURY</name>
<protein>
    <submittedName>
        <fullName evidence="2">Putative transcriptional regulator</fullName>
    </submittedName>
</protein>
<dbReference type="AlphaFoldDB" id="A0A075FMY3"/>
<proteinExistence type="predicted"/>
<dbReference type="Pfam" id="PF03551">
    <property type="entry name" value="PadR"/>
    <property type="match status" value="1"/>
</dbReference>
<dbReference type="EMBL" id="KF900327">
    <property type="protein sequence ID" value="AIE91077.1"/>
    <property type="molecule type" value="Genomic_DNA"/>
</dbReference>
<dbReference type="PANTHER" id="PTHR43252:SF6">
    <property type="entry name" value="NEGATIVE TRANSCRIPTION REGULATOR PADR"/>
    <property type="match status" value="1"/>
</dbReference>